<protein>
    <submittedName>
        <fullName evidence="1">Uncharacterized protein</fullName>
    </submittedName>
</protein>
<sequence>MQETKASKEIDVTDRAKKLISSKFSRIQKSYLIRPKIQIEKLISKILKCNLVQRLLKIKPF</sequence>
<accession>A0A8S1QRG8</accession>
<gene>
    <name evidence="1" type="ORF">PSON_ATCC_30995.1.T1170002</name>
</gene>
<evidence type="ECO:0000313" key="2">
    <source>
        <dbReference type="Proteomes" id="UP000692954"/>
    </source>
</evidence>
<evidence type="ECO:0000313" key="1">
    <source>
        <dbReference type="EMBL" id="CAD8118316.1"/>
    </source>
</evidence>
<comment type="caution">
    <text evidence="1">The sequence shown here is derived from an EMBL/GenBank/DDBJ whole genome shotgun (WGS) entry which is preliminary data.</text>
</comment>
<reference evidence="1" key="1">
    <citation type="submission" date="2021-01" db="EMBL/GenBank/DDBJ databases">
        <authorList>
            <consortium name="Genoscope - CEA"/>
            <person name="William W."/>
        </authorList>
    </citation>
    <scope>NUCLEOTIDE SEQUENCE</scope>
</reference>
<name>A0A8S1QRG8_9CILI</name>
<organism evidence="1 2">
    <name type="scientific">Paramecium sonneborni</name>
    <dbReference type="NCBI Taxonomy" id="65129"/>
    <lineage>
        <taxon>Eukaryota</taxon>
        <taxon>Sar</taxon>
        <taxon>Alveolata</taxon>
        <taxon>Ciliophora</taxon>
        <taxon>Intramacronucleata</taxon>
        <taxon>Oligohymenophorea</taxon>
        <taxon>Peniculida</taxon>
        <taxon>Parameciidae</taxon>
        <taxon>Paramecium</taxon>
    </lineage>
</organism>
<keyword evidence="2" id="KW-1185">Reference proteome</keyword>
<dbReference type="Proteomes" id="UP000692954">
    <property type="component" value="Unassembled WGS sequence"/>
</dbReference>
<proteinExistence type="predicted"/>
<dbReference type="AlphaFoldDB" id="A0A8S1QRG8"/>
<dbReference type="EMBL" id="CAJJDN010000117">
    <property type="protein sequence ID" value="CAD8118316.1"/>
    <property type="molecule type" value="Genomic_DNA"/>
</dbReference>